<sequence>MRQMVLVLQLNYNLLKNAVTDIYFLRLTRKVR</sequence>
<dbReference type="EMBL" id="LR590484">
    <property type="protein sequence ID" value="VTR48678.1"/>
    <property type="molecule type" value="Genomic_DNA"/>
</dbReference>
<organism evidence="1 2">
    <name type="scientific">Sphingobacterium thalpophilum</name>
    <dbReference type="NCBI Taxonomy" id="259"/>
    <lineage>
        <taxon>Bacteria</taxon>
        <taxon>Pseudomonadati</taxon>
        <taxon>Bacteroidota</taxon>
        <taxon>Sphingobacteriia</taxon>
        <taxon>Sphingobacteriales</taxon>
        <taxon>Sphingobacteriaceae</taxon>
        <taxon>Sphingobacterium</taxon>
    </lineage>
</organism>
<dbReference type="Proteomes" id="UP000308196">
    <property type="component" value="Chromosome"/>
</dbReference>
<evidence type="ECO:0000313" key="1">
    <source>
        <dbReference type="EMBL" id="VTR48678.1"/>
    </source>
</evidence>
<name>A0A4V6KSX2_9SPHI</name>
<evidence type="ECO:0000313" key="2">
    <source>
        <dbReference type="Proteomes" id="UP000308196"/>
    </source>
</evidence>
<dbReference type="KEGG" id="stha:NCTC11429_03740"/>
<reference evidence="1 2" key="1">
    <citation type="submission" date="2019-05" db="EMBL/GenBank/DDBJ databases">
        <authorList>
            <consortium name="Pathogen Informatics"/>
        </authorList>
    </citation>
    <scope>NUCLEOTIDE SEQUENCE [LARGE SCALE GENOMIC DNA]</scope>
    <source>
        <strain evidence="1 2">NCTC11429</strain>
    </source>
</reference>
<dbReference type="AlphaFoldDB" id="A0A4V6KSX2"/>
<accession>A0A4V6KSX2</accession>
<proteinExistence type="predicted"/>
<protein>
    <submittedName>
        <fullName evidence="1">Uncharacterized protein</fullName>
    </submittedName>
</protein>
<gene>
    <name evidence="1" type="ORF">NCTC11429_03740</name>
</gene>